<organism evidence="3 4">
    <name type="scientific">Candidatus Desulfolinea nitratireducens</name>
    <dbReference type="NCBI Taxonomy" id="2841698"/>
    <lineage>
        <taxon>Bacteria</taxon>
        <taxon>Bacillati</taxon>
        <taxon>Chloroflexota</taxon>
        <taxon>Anaerolineae</taxon>
        <taxon>Anaerolineales</taxon>
        <taxon>Anaerolineales incertae sedis</taxon>
        <taxon>Candidatus Desulfolinea</taxon>
    </lineage>
</organism>
<dbReference type="SUPFAM" id="SSF53474">
    <property type="entry name" value="alpha/beta-Hydrolases"/>
    <property type="match status" value="1"/>
</dbReference>
<dbReference type="Pfam" id="PF00561">
    <property type="entry name" value="Abhydrolase_1"/>
    <property type="match status" value="1"/>
</dbReference>
<keyword evidence="1 3" id="KW-0378">Hydrolase</keyword>
<accession>A0A8J6TJ11</accession>
<dbReference type="InterPro" id="IPR000073">
    <property type="entry name" value="AB_hydrolase_1"/>
</dbReference>
<proteinExistence type="predicted"/>
<dbReference type="Gene3D" id="3.40.50.1820">
    <property type="entry name" value="alpha/beta hydrolase"/>
    <property type="match status" value="1"/>
</dbReference>
<feature type="domain" description="AB hydrolase-1" evidence="2">
    <location>
        <begin position="21"/>
        <end position="122"/>
    </location>
</feature>
<dbReference type="GO" id="GO:0016787">
    <property type="term" value="F:hydrolase activity"/>
    <property type="evidence" value="ECO:0007669"/>
    <property type="project" value="UniProtKB-KW"/>
</dbReference>
<reference evidence="3 4" key="1">
    <citation type="submission" date="2020-08" db="EMBL/GenBank/DDBJ databases">
        <title>Bridging the membrane lipid divide: bacteria of the FCB group superphylum have the potential to synthesize archaeal ether lipids.</title>
        <authorList>
            <person name="Villanueva L."/>
            <person name="Von Meijenfeldt F.A.B."/>
            <person name="Westbye A.B."/>
            <person name="Yadav S."/>
            <person name="Hopmans E.C."/>
            <person name="Dutilh B.E."/>
            <person name="Sinninghe Damste J.S."/>
        </authorList>
    </citation>
    <scope>NUCLEOTIDE SEQUENCE [LARGE SCALE GENOMIC DNA]</scope>
    <source>
        <strain evidence="3">NIOZ-UU36</strain>
    </source>
</reference>
<dbReference type="Proteomes" id="UP000614469">
    <property type="component" value="Unassembled WGS sequence"/>
</dbReference>
<dbReference type="EMBL" id="JACNJN010000085">
    <property type="protein sequence ID" value="MBC8334962.1"/>
    <property type="molecule type" value="Genomic_DNA"/>
</dbReference>
<dbReference type="AlphaFoldDB" id="A0A8J6TJ11"/>
<comment type="caution">
    <text evidence="3">The sequence shown here is derived from an EMBL/GenBank/DDBJ whole genome shotgun (WGS) entry which is preliminary data.</text>
</comment>
<protein>
    <submittedName>
        <fullName evidence="3">Alpha/beta hydrolase</fullName>
    </submittedName>
</protein>
<evidence type="ECO:0000259" key="2">
    <source>
        <dbReference type="Pfam" id="PF00561"/>
    </source>
</evidence>
<dbReference type="PANTHER" id="PTHR43798">
    <property type="entry name" value="MONOACYLGLYCEROL LIPASE"/>
    <property type="match status" value="1"/>
</dbReference>
<evidence type="ECO:0000313" key="4">
    <source>
        <dbReference type="Proteomes" id="UP000614469"/>
    </source>
</evidence>
<sequence length="265" mass="29577">MSVVLLEGAIVHYEVLGRGRPVIFLHGWVGSWRYWISSMQTTSTSFRAYALDLWGFGDTAHHSREQEKYSLKKQAALLHAFLEKMGIGKIALVGHGLGALVALEFASTYANIVDRVMIINCPLDTEKINPRLYTDTMDELVSWLSSHMPDAQIALADAKKTDPAAIHASKNGIIASNLFKNVILQHTPCLLVNGDQDPLVAQPSFQALSLLSDYGQHIVFDGAGYFPMLDSTAKFNRLLTDFLTLESGLSIKELGFREEWRRRVR</sequence>
<evidence type="ECO:0000256" key="1">
    <source>
        <dbReference type="ARBA" id="ARBA00022801"/>
    </source>
</evidence>
<evidence type="ECO:0000313" key="3">
    <source>
        <dbReference type="EMBL" id="MBC8334962.1"/>
    </source>
</evidence>
<dbReference type="PANTHER" id="PTHR43798:SF31">
    <property type="entry name" value="AB HYDROLASE SUPERFAMILY PROTEIN YCLE"/>
    <property type="match status" value="1"/>
</dbReference>
<dbReference type="GO" id="GO:0016020">
    <property type="term" value="C:membrane"/>
    <property type="evidence" value="ECO:0007669"/>
    <property type="project" value="TreeGrafter"/>
</dbReference>
<gene>
    <name evidence="3" type="ORF">H8E29_06850</name>
</gene>
<dbReference type="InterPro" id="IPR029058">
    <property type="entry name" value="AB_hydrolase_fold"/>
</dbReference>
<name>A0A8J6TJ11_9CHLR</name>
<dbReference type="InterPro" id="IPR050266">
    <property type="entry name" value="AB_hydrolase_sf"/>
</dbReference>